<dbReference type="EMBL" id="CADCWE010000118">
    <property type="protein sequence ID" value="CAA9540869.1"/>
    <property type="molecule type" value="Genomic_DNA"/>
</dbReference>
<name>A0A6J4U5Y9_9BACT</name>
<organism evidence="1">
    <name type="scientific">uncultured Thermomicrobiales bacterium</name>
    <dbReference type="NCBI Taxonomy" id="1645740"/>
    <lineage>
        <taxon>Bacteria</taxon>
        <taxon>Pseudomonadati</taxon>
        <taxon>Thermomicrobiota</taxon>
        <taxon>Thermomicrobia</taxon>
        <taxon>Thermomicrobiales</taxon>
        <taxon>environmental samples</taxon>
    </lineage>
</organism>
<dbReference type="AlphaFoldDB" id="A0A6J4U5Y9"/>
<accession>A0A6J4U5Y9</accession>
<evidence type="ECO:0000313" key="1">
    <source>
        <dbReference type="EMBL" id="CAA9540869.1"/>
    </source>
</evidence>
<gene>
    <name evidence="1" type="ORF">AVDCRST_MAG73-1924</name>
</gene>
<sequence length="89" mass="9456">MVATHQDATSVARTTVPVSHDRAWDETKASFKTTELWAFVAAVVGVLYAANEAGNFAADQAWTLVTALTIGYMVSRGLAKAGSRHTGDD</sequence>
<reference evidence="1" key="1">
    <citation type="submission" date="2020-02" db="EMBL/GenBank/DDBJ databases">
        <authorList>
            <person name="Meier V. D."/>
        </authorList>
    </citation>
    <scope>NUCLEOTIDE SEQUENCE</scope>
    <source>
        <strain evidence="1">AVDCRST_MAG73</strain>
    </source>
</reference>
<proteinExistence type="predicted"/>
<protein>
    <submittedName>
        <fullName evidence="1">Uncharacterized protein</fullName>
    </submittedName>
</protein>